<evidence type="ECO:0000259" key="5">
    <source>
        <dbReference type="Pfam" id="PF01951"/>
    </source>
</evidence>
<dbReference type="Gene3D" id="3.55.10.10">
    <property type="entry name" value="Archease domain"/>
    <property type="match status" value="1"/>
</dbReference>
<keyword evidence="3" id="KW-0479">Metal-binding</keyword>
<dbReference type="PANTHER" id="PTHR12682:SF11">
    <property type="entry name" value="PROTEIN ARCHEASE"/>
    <property type="match status" value="1"/>
</dbReference>
<evidence type="ECO:0000256" key="2">
    <source>
        <dbReference type="ARBA" id="ARBA00022694"/>
    </source>
</evidence>
<dbReference type="InterPro" id="IPR002804">
    <property type="entry name" value="Archease"/>
</dbReference>
<keyword evidence="4" id="KW-0106">Calcium</keyword>
<name>A0A0G1NNX9_9BACT</name>
<dbReference type="AlphaFoldDB" id="A0A0G1NNX9"/>
<dbReference type="SUPFAM" id="SSF69819">
    <property type="entry name" value="MTH1598-like"/>
    <property type="match status" value="1"/>
</dbReference>
<dbReference type="PANTHER" id="PTHR12682">
    <property type="entry name" value="ARCHEASE"/>
    <property type="match status" value="1"/>
</dbReference>
<reference evidence="6 7" key="1">
    <citation type="journal article" date="2015" name="Nature">
        <title>rRNA introns, odd ribosomes, and small enigmatic genomes across a large radiation of phyla.</title>
        <authorList>
            <person name="Brown C.T."/>
            <person name="Hug L.A."/>
            <person name="Thomas B.C."/>
            <person name="Sharon I."/>
            <person name="Castelle C.J."/>
            <person name="Singh A."/>
            <person name="Wilkins M.J."/>
            <person name="Williams K.H."/>
            <person name="Banfield J.F."/>
        </authorList>
    </citation>
    <scope>NUCLEOTIDE SEQUENCE [LARGE SCALE GENOMIC DNA]</scope>
</reference>
<dbReference type="EMBL" id="LCLS01000003">
    <property type="protein sequence ID" value="KKU22364.1"/>
    <property type="molecule type" value="Genomic_DNA"/>
</dbReference>
<organism evidence="6 7">
    <name type="scientific">Candidatus Nomurabacteria bacterium GW2011_GWA1_46_11</name>
    <dbReference type="NCBI Taxonomy" id="1618732"/>
    <lineage>
        <taxon>Bacteria</taxon>
        <taxon>Candidatus Nomuraibacteriota</taxon>
    </lineage>
</organism>
<comment type="caution">
    <text evidence="6">The sequence shown here is derived from an EMBL/GenBank/DDBJ whole genome shotgun (WGS) entry which is preliminary data.</text>
</comment>
<dbReference type="InterPro" id="IPR023572">
    <property type="entry name" value="Archease_dom"/>
</dbReference>
<keyword evidence="2" id="KW-0819">tRNA processing</keyword>
<evidence type="ECO:0000256" key="3">
    <source>
        <dbReference type="ARBA" id="ARBA00022723"/>
    </source>
</evidence>
<comment type="similarity">
    <text evidence="1">Belongs to the archease family.</text>
</comment>
<gene>
    <name evidence="6" type="ORF">UX31_C0003G0030</name>
</gene>
<dbReference type="InterPro" id="IPR036820">
    <property type="entry name" value="Archease_dom_sf"/>
</dbReference>
<dbReference type="Pfam" id="PF01951">
    <property type="entry name" value="Archease"/>
    <property type="match status" value="1"/>
</dbReference>
<evidence type="ECO:0000313" key="7">
    <source>
        <dbReference type="Proteomes" id="UP000034107"/>
    </source>
</evidence>
<sequence>MFRVLEQETKDSLTLEVLGKDLNGLFTNAAKGIEALIVDPLSVKKEMVRKFNTQADDINELLFKFLSDLISLKDTYQLVFGSFQIEVSEGERSLFGSAKGEVIDRKRHKLKVNIKGLKRQPLVVKQEGNLWKARVVLEV</sequence>
<feature type="domain" description="Archease" evidence="5">
    <location>
        <begin position="14"/>
        <end position="139"/>
    </location>
</feature>
<dbReference type="Proteomes" id="UP000034107">
    <property type="component" value="Unassembled WGS sequence"/>
</dbReference>
<dbReference type="GO" id="GO:0008033">
    <property type="term" value="P:tRNA processing"/>
    <property type="evidence" value="ECO:0007669"/>
    <property type="project" value="UniProtKB-KW"/>
</dbReference>
<proteinExistence type="inferred from homology"/>
<dbReference type="GO" id="GO:0046872">
    <property type="term" value="F:metal ion binding"/>
    <property type="evidence" value="ECO:0007669"/>
    <property type="project" value="UniProtKB-KW"/>
</dbReference>
<evidence type="ECO:0000313" key="6">
    <source>
        <dbReference type="EMBL" id="KKU22364.1"/>
    </source>
</evidence>
<protein>
    <submittedName>
        <fullName evidence="6">Protein archease</fullName>
    </submittedName>
</protein>
<evidence type="ECO:0000256" key="1">
    <source>
        <dbReference type="ARBA" id="ARBA00007963"/>
    </source>
</evidence>
<evidence type="ECO:0000256" key="4">
    <source>
        <dbReference type="ARBA" id="ARBA00022837"/>
    </source>
</evidence>
<accession>A0A0G1NNX9</accession>